<gene>
    <name evidence="3" type="ORF">DSM106972_036410</name>
</gene>
<organism evidence="3 4">
    <name type="scientific">Dulcicalothrix desertica PCC 7102</name>
    <dbReference type="NCBI Taxonomy" id="232991"/>
    <lineage>
        <taxon>Bacteria</taxon>
        <taxon>Bacillati</taxon>
        <taxon>Cyanobacteriota</taxon>
        <taxon>Cyanophyceae</taxon>
        <taxon>Nostocales</taxon>
        <taxon>Calotrichaceae</taxon>
        <taxon>Dulcicalothrix</taxon>
    </lineage>
</organism>
<keyword evidence="1" id="KW-0479">Metal-binding</keyword>
<reference evidence="3" key="2">
    <citation type="journal article" date="2019" name="Genome Biol. Evol.">
        <title>Day and night: Metabolic profiles and evolutionary relationships of six axenic non-marine cyanobacteria.</title>
        <authorList>
            <person name="Will S.E."/>
            <person name="Henke P."/>
            <person name="Boedeker C."/>
            <person name="Huang S."/>
            <person name="Brinkmann H."/>
            <person name="Rohde M."/>
            <person name="Jarek M."/>
            <person name="Friedl T."/>
            <person name="Seufert S."/>
            <person name="Schumacher M."/>
            <person name="Overmann J."/>
            <person name="Neumann-Schaal M."/>
            <person name="Petersen J."/>
        </authorList>
    </citation>
    <scope>NUCLEOTIDE SEQUENCE [LARGE SCALE GENOMIC DNA]</scope>
    <source>
        <strain evidence="3">PCC 7102</strain>
    </source>
</reference>
<proteinExistence type="predicted"/>
<reference evidence="3" key="1">
    <citation type="submission" date="2018-12" db="EMBL/GenBank/DDBJ databases">
        <authorList>
            <person name="Will S."/>
            <person name="Neumann-Schaal M."/>
            <person name="Henke P."/>
        </authorList>
    </citation>
    <scope>NUCLEOTIDE SEQUENCE</scope>
    <source>
        <strain evidence="3">PCC 7102</strain>
    </source>
</reference>
<feature type="domain" description="SWIM-type" evidence="2">
    <location>
        <begin position="498"/>
        <end position="541"/>
    </location>
</feature>
<comment type="caution">
    <text evidence="3">The sequence shown here is derived from an EMBL/GenBank/DDBJ whole genome shotgun (WGS) entry which is preliminary data.</text>
</comment>
<dbReference type="Proteomes" id="UP000271624">
    <property type="component" value="Unassembled WGS sequence"/>
</dbReference>
<dbReference type="AlphaFoldDB" id="A0A3S1D8U1"/>
<dbReference type="PROSITE" id="PS50966">
    <property type="entry name" value="ZF_SWIM"/>
    <property type="match status" value="1"/>
</dbReference>
<dbReference type="GO" id="GO:0008270">
    <property type="term" value="F:zinc ion binding"/>
    <property type="evidence" value="ECO:0007669"/>
    <property type="project" value="UniProtKB-KW"/>
</dbReference>
<name>A0A3S1D8U1_9CYAN</name>
<evidence type="ECO:0000313" key="3">
    <source>
        <dbReference type="EMBL" id="RUT05634.1"/>
    </source>
</evidence>
<keyword evidence="1" id="KW-0863">Zinc-finger</keyword>
<protein>
    <recommendedName>
        <fullName evidence="2">SWIM-type domain-containing protein</fullName>
    </recommendedName>
</protein>
<accession>A0A3S1D8U1</accession>
<dbReference type="RefSeq" id="WP_127082095.1">
    <property type="nucleotide sequence ID" value="NZ_RSCL01000008.1"/>
</dbReference>
<keyword evidence="4" id="KW-1185">Reference proteome</keyword>
<evidence type="ECO:0000256" key="1">
    <source>
        <dbReference type="PROSITE-ProRule" id="PRU00325"/>
    </source>
</evidence>
<dbReference type="EMBL" id="RSCL01000008">
    <property type="protein sequence ID" value="RUT05634.1"/>
    <property type="molecule type" value="Genomic_DNA"/>
</dbReference>
<dbReference type="InterPro" id="IPR007527">
    <property type="entry name" value="Znf_SWIM"/>
</dbReference>
<dbReference type="OrthoDB" id="7821105at2"/>
<keyword evidence="1" id="KW-0862">Zinc</keyword>
<sequence>MEFNYSYKKSTEIVQNGSNTQMSFSPDTKRPPTYFIGELRQNIAFREAIMALHDVVVSDLRFKAKDKTAYKEWRAKQDQIDWQLVTTLRQDIVDRIQQLQAESSEITKRNYKRWASYYEAQNRYRKYLYEQKSDILYIFDPVITVHPDEVFFECFSVDESSYGRLGASYEIFKNINEFACGTTNVDYSASLYNEFQKIRSYKTTQLQVDPSGFEVQTTNEDTYKEVKIDLPDSWVRGFLQVSSAMCLPATRFDLHPMDIHNICFILRRHKEKQGPRSICYHLKPGEPVRIVFEPWNIEVVCHRSPYFGDAQTIRIWGRRRLNILERLIPVANKFTVHLLGTGMPSFYVADLGDMSFTLGLSGWTANDWAGAGNFDLMAPRLDVDEWTQRTIFNALRENWVEDIDSLSQRLGISRTTLMGGLSAYTQAGRVIYDLNKQVYRVRELSREPLPIQRLRFANEREEKATRFLAQNAVKVASINEQDSILTLKGRVRGKGKTYTPSLTIDKDERIAQGECTCSWYKHHKLYKGPCEHMLALRMQFRRQSKETGFLHH</sequence>
<evidence type="ECO:0000259" key="2">
    <source>
        <dbReference type="PROSITE" id="PS50966"/>
    </source>
</evidence>
<dbReference type="Pfam" id="PF04434">
    <property type="entry name" value="SWIM"/>
    <property type="match status" value="1"/>
</dbReference>
<evidence type="ECO:0000313" key="4">
    <source>
        <dbReference type="Proteomes" id="UP000271624"/>
    </source>
</evidence>